<keyword evidence="2" id="KW-1185">Reference proteome</keyword>
<accession>A0ABY5DWE3</accession>
<sequence>MPSAHCPHCLLVIADEGGDRFPPVLMRCPHCRLTVAPGRARFDVGDHTGSSGSAAGLLVNAARRTDGEVTSPEAIEVAVRHAAETLEVPVGRLRMIDYQRVANGDDTMPGLASILDTHGSWKRARRAVATGEAAPAEDAAALADAR</sequence>
<gene>
    <name evidence="1" type="ORF">NBH00_04065</name>
</gene>
<reference evidence="1 2" key="1">
    <citation type="submission" date="2022-06" db="EMBL/GenBank/DDBJ databases">
        <title>Paraconexibacter antarcticus.</title>
        <authorList>
            <person name="Kim C.S."/>
        </authorList>
    </citation>
    <scope>NUCLEOTIDE SEQUENCE [LARGE SCALE GENOMIC DNA]</scope>
    <source>
        <strain evidence="1 2">02-257</strain>
    </source>
</reference>
<dbReference type="RefSeq" id="WP_254572073.1">
    <property type="nucleotide sequence ID" value="NZ_CP098502.1"/>
</dbReference>
<evidence type="ECO:0000313" key="1">
    <source>
        <dbReference type="EMBL" id="UTI65392.1"/>
    </source>
</evidence>
<protein>
    <submittedName>
        <fullName evidence="1">Uncharacterized protein</fullName>
    </submittedName>
</protein>
<name>A0ABY5DWE3_9ACTN</name>
<proteinExistence type="predicted"/>
<organism evidence="1 2">
    <name type="scientific">Paraconexibacter antarcticus</name>
    <dbReference type="NCBI Taxonomy" id="2949664"/>
    <lineage>
        <taxon>Bacteria</taxon>
        <taxon>Bacillati</taxon>
        <taxon>Actinomycetota</taxon>
        <taxon>Thermoleophilia</taxon>
        <taxon>Solirubrobacterales</taxon>
        <taxon>Paraconexibacteraceae</taxon>
        <taxon>Paraconexibacter</taxon>
    </lineage>
</organism>
<evidence type="ECO:0000313" key="2">
    <source>
        <dbReference type="Proteomes" id="UP001056035"/>
    </source>
</evidence>
<dbReference type="EMBL" id="CP098502">
    <property type="protein sequence ID" value="UTI65392.1"/>
    <property type="molecule type" value="Genomic_DNA"/>
</dbReference>
<dbReference type="Proteomes" id="UP001056035">
    <property type="component" value="Chromosome"/>
</dbReference>